<evidence type="ECO:0000256" key="8">
    <source>
        <dbReference type="ARBA" id="ARBA00023163"/>
    </source>
</evidence>
<sequence length="311" mass="33606">KEEEESISRNEGEEEVPETEAGSRTESPSTVTPEVTVADLEKFLLAASASKLLPGLSGSLFGPSIEGLVKAQEQLLKMAVSGGLLDANASAALSSFYRPGGYFGANFPGGYPNTSGAGAWYGGAAANGLTRFGTAALSSCGLVDPSRAAAHGISLPMSQRRKRRVLFSQAQVYELERRFKQAKYLTAPEREALANSIHLTPTQVKIWFQNHRYKCKRQEKERAMTGEGSEDNEDEILEMSRSCSPEEEEHKPDSKDDKVAALPDIKNSLYPNLSFPPPGFAFPPFTGAGSLYPTVSAAVSYPYTTTRPVGW</sequence>
<keyword evidence="4" id="KW-0524">Neurogenesis</keyword>
<feature type="compositionally biased region" description="Acidic residues" evidence="14">
    <location>
        <begin position="228"/>
        <end position="237"/>
    </location>
</feature>
<dbReference type="InterPro" id="IPR017970">
    <property type="entry name" value="Homeobox_CS"/>
</dbReference>
<comment type="caution">
    <text evidence="16">The sequence shown here is derived from an EMBL/GenBank/DDBJ whole genome shotgun (WGS) entry which is preliminary data.</text>
</comment>
<dbReference type="AlphaFoldDB" id="A0AAV5S7V1"/>
<evidence type="ECO:0000256" key="3">
    <source>
        <dbReference type="ARBA" id="ARBA00022473"/>
    </source>
</evidence>
<dbReference type="PANTHER" id="PTHR24340:SF41">
    <property type="entry name" value="MUSCLE-SPECIFIC HOMEOBOX PROTEIN TINMAN-RELATED"/>
    <property type="match status" value="1"/>
</dbReference>
<feature type="compositionally biased region" description="Basic and acidic residues" evidence="14">
    <location>
        <begin position="248"/>
        <end position="258"/>
    </location>
</feature>
<evidence type="ECO:0000256" key="1">
    <source>
        <dbReference type="ARBA" id="ARBA00004123"/>
    </source>
</evidence>
<feature type="compositionally biased region" description="Polar residues" evidence="14">
    <location>
        <begin position="22"/>
        <end position="32"/>
    </location>
</feature>
<dbReference type="InterPro" id="IPR050394">
    <property type="entry name" value="Homeobox_NK-like"/>
</dbReference>
<feature type="DNA-binding region" description="Homeobox" evidence="12">
    <location>
        <begin position="160"/>
        <end position="219"/>
    </location>
</feature>
<comment type="function">
    <text evidence="10">Probable transcriptional regulator that is required in neural development for the normal formation of sublateral cholinergic motor neuron processes. Plays a role in regulating the expression of acetylcholine transporter protein unc-17 in the sublateral processes. In particular, it is required in sublateral motor neurons for a left-right turning behavior that occurs during the lethargus phase of the normal sleep process called 'flipping'. During 'flipping' animals rotate 180 degrees about their longitudinal axis.</text>
</comment>
<dbReference type="Pfam" id="PF00046">
    <property type="entry name" value="Homeodomain"/>
    <property type="match status" value="1"/>
</dbReference>
<evidence type="ECO:0000256" key="7">
    <source>
        <dbReference type="ARBA" id="ARBA00023155"/>
    </source>
</evidence>
<evidence type="ECO:0000256" key="10">
    <source>
        <dbReference type="ARBA" id="ARBA00057950"/>
    </source>
</evidence>
<dbReference type="PROSITE" id="PS50071">
    <property type="entry name" value="HOMEOBOX_2"/>
    <property type="match status" value="1"/>
</dbReference>
<dbReference type="EMBL" id="BTSX01000001">
    <property type="protein sequence ID" value="GMS78412.1"/>
    <property type="molecule type" value="Genomic_DNA"/>
</dbReference>
<dbReference type="FunFam" id="1.10.10.60:FF:000296">
    <property type="entry name" value="Scarecrow, isoform A"/>
    <property type="match status" value="1"/>
</dbReference>
<keyword evidence="5" id="KW-0805">Transcription regulation</keyword>
<proteinExistence type="inferred from homology"/>
<dbReference type="GO" id="GO:0005634">
    <property type="term" value="C:nucleus"/>
    <property type="evidence" value="ECO:0007669"/>
    <property type="project" value="UniProtKB-SubCell"/>
</dbReference>
<evidence type="ECO:0000259" key="15">
    <source>
        <dbReference type="PROSITE" id="PS50071"/>
    </source>
</evidence>
<dbReference type="CDD" id="cd00086">
    <property type="entry name" value="homeodomain"/>
    <property type="match status" value="1"/>
</dbReference>
<keyword evidence="9 12" id="KW-0539">Nucleus</keyword>
<dbReference type="GO" id="GO:0030154">
    <property type="term" value="P:cell differentiation"/>
    <property type="evidence" value="ECO:0007669"/>
    <property type="project" value="TreeGrafter"/>
</dbReference>
<dbReference type="GO" id="GO:0000981">
    <property type="term" value="F:DNA-binding transcription factor activity, RNA polymerase II-specific"/>
    <property type="evidence" value="ECO:0007669"/>
    <property type="project" value="InterPro"/>
</dbReference>
<dbReference type="InterPro" id="IPR001356">
    <property type="entry name" value="HD"/>
</dbReference>
<dbReference type="InterPro" id="IPR009057">
    <property type="entry name" value="Homeodomain-like_sf"/>
</dbReference>
<evidence type="ECO:0000256" key="11">
    <source>
        <dbReference type="ARBA" id="ARBA00068167"/>
    </source>
</evidence>
<evidence type="ECO:0000256" key="14">
    <source>
        <dbReference type="SAM" id="MobiDB-lite"/>
    </source>
</evidence>
<keyword evidence="7 12" id="KW-0371">Homeobox</keyword>
<dbReference type="PANTHER" id="PTHR24340">
    <property type="entry name" value="HOMEOBOX PROTEIN NKX"/>
    <property type="match status" value="1"/>
</dbReference>
<organism evidence="16 17">
    <name type="scientific">Pristionchus entomophagus</name>
    <dbReference type="NCBI Taxonomy" id="358040"/>
    <lineage>
        <taxon>Eukaryota</taxon>
        <taxon>Metazoa</taxon>
        <taxon>Ecdysozoa</taxon>
        <taxon>Nematoda</taxon>
        <taxon>Chromadorea</taxon>
        <taxon>Rhabditida</taxon>
        <taxon>Rhabditina</taxon>
        <taxon>Diplogasteromorpha</taxon>
        <taxon>Diplogasteroidea</taxon>
        <taxon>Neodiplogasteridae</taxon>
        <taxon>Pristionchus</taxon>
    </lineage>
</organism>
<feature type="compositionally biased region" description="Basic and acidic residues" evidence="14">
    <location>
        <begin position="1"/>
        <end position="11"/>
    </location>
</feature>
<dbReference type="Gene3D" id="1.10.10.60">
    <property type="entry name" value="Homeodomain-like"/>
    <property type="match status" value="1"/>
</dbReference>
<evidence type="ECO:0000256" key="6">
    <source>
        <dbReference type="ARBA" id="ARBA00023125"/>
    </source>
</evidence>
<comment type="similarity">
    <text evidence="2">Belongs to the NK-2 homeobox family.</text>
</comment>
<gene>
    <name evidence="16" type="ORF">PENTCL1PPCAC_587</name>
</gene>
<evidence type="ECO:0000256" key="13">
    <source>
        <dbReference type="RuleBase" id="RU000682"/>
    </source>
</evidence>
<evidence type="ECO:0000313" key="17">
    <source>
        <dbReference type="Proteomes" id="UP001432027"/>
    </source>
</evidence>
<keyword evidence="6 12" id="KW-0238">DNA-binding</keyword>
<dbReference type="PROSITE" id="PS00027">
    <property type="entry name" value="HOMEOBOX_1"/>
    <property type="match status" value="1"/>
</dbReference>
<keyword evidence="17" id="KW-1185">Reference proteome</keyword>
<reference evidence="16" key="1">
    <citation type="submission" date="2023-10" db="EMBL/GenBank/DDBJ databases">
        <title>Genome assembly of Pristionchus species.</title>
        <authorList>
            <person name="Yoshida K."/>
            <person name="Sommer R.J."/>
        </authorList>
    </citation>
    <scope>NUCLEOTIDE SEQUENCE</scope>
    <source>
        <strain evidence="16">RS0144</strain>
    </source>
</reference>
<evidence type="ECO:0000313" key="16">
    <source>
        <dbReference type="EMBL" id="GMS78412.1"/>
    </source>
</evidence>
<keyword evidence="3" id="KW-0217">Developmental protein</keyword>
<evidence type="ECO:0000256" key="12">
    <source>
        <dbReference type="PROSITE-ProRule" id="PRU00108"/>
    </source>
</evidence>
<evidence type="ECO:0000256" key="5">
    <source>
        <dbReference type="ARBA" id="ARBA00023015"/>
    </source>
</evidence>
<evidence type="ECO:0000256" key="4">
    <source>
        <dbReference type="ARBA" id="ARBA00022902"/>
    </source>
</evidence>
<comment type="subcellular location">
    <subcellularLocation>
        <location evidence="1 12 13">Nucleus</location>
    </subcellularLocation>
</comment>
<dbReference type="GO" id="GO:0000978">
    <property type="term" value="F:RNA polymerase II cis-regulatory region sequence-specific DNA binding"/>
    <property type="evidence" value="ECO:0007669"/>
    <property type="project" value="TreeGrafter"/>
</dbReference>
<name>A0AAV5S7V1_9BILA</name>
<dbReference type="InterPro" id="IPR020479">
    <property type="entry name" value="HD_metazoa"/>
</dbReference>
<dbReference type="GO" id="GO:0007399">
    <property type="term" value="P:nervous system development"/>
    <property type="evidence" value="ECO:0007669"/>
    <property type="project" value="UniProtKB-KW"/>
</dbReference>
<dbReference type="SUPFAM" id="SSF46689">
    <property type="entry name" value="Homeodomain-like"/>
    <property type="match status" value="1"/>
</dbReference>
<feature type="region of interest" description="Disordered" evidence="14">
    <location>
        <begin position="1"/>
        <end position="32"/>
    </location>
</feature>
<feature type="non-terminal residue" evidence="16">
    <location>
        <position position="1"/>
    </location>
</feature>
<feature type="domain" description="Homeobox" evidence="15">
    <location>
        <begin position="158"/>
        <end position="218"/>
    </location>
</feature>
<accession>A0AAV5S7V1</accession>
<feature type="region of interest" description="Disordered" evidence="14">
    <location>
        <begin position="218"/>
        <end position="258"/>
    </location>
</feature>
<dbReference type="PRINTS" id="PR00024">
    <property type="entry name" value="HOMEOBOX"/>
</dbReference>
<keyword evidence="8" id="KW-0804">Transcription</keyword>
<dbReference type="Proteomes" id="UP001432027">
    <property type="component" value="Unassembled WGS sequence"/>
</dbReference>
<evidence type="ECO:0000256" key="9">
    <source>
        <dbReference type="ARBA" id="ARBA00023242"/>
    </source>
</evidence>
<protein>
    <recommendedName>
        <fullName evidence="11">Homeobox protein ceh-24</fullName>
    </recommendedName>
</protein>
<evidence type="ECO:0000256" key="2">
    <source>
        <dbReference type="ARBA" id="ARBA00005661"/>
    </source>
</evidence>
<dbReference type="SMART" id="SM00389">
    <property type="entry name" value="HOX"/>
    <property type="match status" value="1"/>
</dbReference>